<dbReference type="OrthoDB" id="9794917at2"/>
<comment type="caution">
    <text evidence="2">The sequence shown here is derived from an EMBL/GenBank/DDBJ whole genome shotgun (WGS) entry which is preliminary data.</text>
</comment>
<accession>A0A0M2F5Q1</accession>
<dbReference type="InterPro" id="IPR004360">
    <property type="entry name" value="Glyas_Fos-R_dOase_dom"/>
</dbReference>
<dbReference type="InterPro" id="IPR037523">
    <property type="entry name" value="VOC_core"/>
</dbReference>
<dbReference type="Proteomes" id="UP000029435">
    <property type="component" value="Unassembled WGS sequence"/>
</dbReference>
<organism evidence="2 3">
    <name type="scientific">Pectobacterium brasiliense</name>
    <dbReference type="NCBI Taxonomy" id="180957"/>
    <lineage>
        <taxon>Bacteria</taxon>
        <taxon>Pseudomonadati</taxon>
        <taxon>Pseudomonadota</taxon>
        <taxon>Gammaproteobacteria</taxon>
        <taxon>Enterobacterales</taxon>
        <taxon>Pectobacteriaceae</taxon>
        <taxon>Pectobacterium</taxon>
    </lineage>
</organism>
<dbReference type="PROSITE" id="PS51819">
    <property type="entry name" value="VOC"/>
    <property type="match status" value="1"/>
</dbReference>
<proteinExistence type="predicted"/>
<dbReference type="SUPFAM" id="SSF54593">
    <property type="entry name" value="Glyoxalase/Bleomycin resistance protein/Dihydroxybiphenyl dioxygenase"/>
    <property type="match status" value="1"/>
</dbReference>
<dbReference type="Pfam" id="PF00903">
    <property type="entry name" value="Glyoxalase"/>
    <property type="match status" value="1"/>
</dbReference>
<sequence length="132" mass="14568">MSKQKVKELRLVVTTEDFDNALAFYRDKLGLRQQDAVPPDSGRVAILEAGRATLELVEPETAAFIDRIEVGERVSGWIRVAFEVEDVVQTTDTLTASGAALLGEPKPTPFRSINSRLDAPAGLQLTLFQRQQ</sequence>
<evidence type="ECO:0000313" key="3">
    <source>
        <dbReference type="Proteomes" id="UP000029435"/>
    </source>
</evidence>
<gene>
    <name evidence="2" type="ORF">KU74_07770</name>
</gene>
<dbReference type="AlphaFoldDB" id="A0A0M2F5Q1"/>
<evidence type="ECO:0000313" key="2">
    <source>
        <dbReference type="EMBL" id="KGA36349.1"/>
    </source>
</evidence>
<dbReference type="Gene3D" id="3.10.180.10">
    <property type="entry name" value="2,3-Dihydroxybiphenyl 1,2-Dioxygenase, domain 1"/>
    <property type="match status" value="1"/>
</dbReference>
<protein>
    <submittedName>
        <fullName evidence="2">Glyoxalase</fullName>
    </submittedName>
</protein>
<evidence type="ECO:0000259" key="1">
    <source>
        <dbReference type="PROSITE" id="PS51819"/>
    </source>
</evidence>
<dbReference type="EMBL" id="JQOD01000001">
    <property type="protein sequence ID" value="KGA36349.1"/>
    <property type="molecule type" value="Genomic_DNA"/>
</dbReference>
<feature type="domain" description="VOC" evidence="1">
    <location>
        <begin position="7"/>
        <end position="130"/>
    </location>
</feature>
<name>A0A0M2F5Q1_9GAMM</name>
<dbReference type="InterPro" id="IPR029068">
    <property type="entry name" value="Glyas_Bleomycin-R_OHBP_Dase"/>
</dbReference>
<reference evidence="2 3" key="1">
    <citation type="submission" date="2014-08" db="EMBL/GenBank/DDBJ databases">
        <title>Genome sequences of NCPPB Pectobacterium isolates.</title>
        <authorList>
            <person name="Glover R.H."/>
            <person name="Sapp M."/>
            <person name="Elphinstone J."/>
        </authorList>
    </citation>
    <scope>NUCLEOTIDE SEQUENCE [LARGE SCALE GENOMIC DNA]</scope>
    <source>
        <strain evidence="2 3">LMG 21372</strain>
    </source>
</reference>
<dbReference type="RefSeq" id="WP_039313440.1">
    <property type="nucleotide sequence ID" value="NZ_JAKNTB010000002.1"/>
</dbReference>